<dbReference type="AlphaFoldDB" id="A0A2G9GCY9"/>
<dbReference type="GO" id="GO:0035673">
    <property type="term" value="F:oligopeptide transmembrane transporter activity"/>
    <property type="evidence" value="ECO:0007669"/>
    <property type="project" value="InterPro"/>
</dbReference>
<dbReference type="GO" id="GO:0016020">
    <property type="term" value="C:membrane"/>
    <property type="evidence" value="ECO:0007669"/>
    <property type="project" value="UniProtKB-SubCell"/>
</dbReference>
<evidence type="ECO:0000313" key="11">
    <source>
        <dbReference type="Proteomes" id="UP000231279"/>
    </source>
</evidence>
<evidence type="ECO:0000256" key="7">
    <source>
        <dbReference type="ARBA" id="ARBA00022989"/>
    </source>
</evidence>
<evidence type="ECO:0000256" key="8">
    <source>
        <dbReference type="ARBA" id="ARBA00023136"/>
    </source>
</evidence>
<protein>
    <recommendedName>
        <fullName evidence="12">Oligopeptide transporter</fullName>
    </recommendedName>
</protein>
<comment type="similarity">
    <text evidence="2">Belongs to the oligopeptide OPT transporter (TC 2.A.67.1) family.</text>
</comment>
<gene>
    <name evidence="10" type="ORF">CDL12_24324</name>
</gene>
<keyword evidence="6" id="KW-0653">Protein transport</keyword>
<evidence type="ECO:0000256" key="1">
    <source>
        <dbReference type="ARBA" id="ARBA00004141"/>
    </source>
</evidence>
<feature type="transmembrane region" description="Helical" evidence="9">
    <location>
        <begin position="59"/>
        <end position="77"/>
    </location>
</feature>
<comment type="caution">
    <text evidence="10">The sequence shown here is derived from an EMBL/GenBank/DDBJ whole genome shotgun (WGS) entry which is preliminary data.</text>
</comment>
<keyword evidence="7 9" id="KW-1133">Transmembrane helix</keyword>
<evidence type="ECO:0000256" key="2">
    <source>
        <dbReference type="ARBA" id="ARBA00005484"/>
    </source>
</evidence>
<reference evidence="11" key="1">
    <citation type="journal article" date="2018" name="Gigascience">
        <title>Genome assembly of the Pink Ipe (Handroanthus impetiginosus, Bignoniaceae), a highly valued, ecologically keystone Neotropical timber forest tree.</title>
        <authorList>
            <person name="Silva-Junior O.B."/>
            <person name="Grattapaglia D."/>
            <person name="Novaes E."/>
            <person name="Collevatti R.G."/>
        </authorList>
    </citation>
    <scope>NUCLEOTIDE SEQUENCE [LARGE SCALE GENOMIC DNA]</scope>
    <source>
        <strain evidence="11">cv. UFG-1</strain>
    </source>
</reference>
<evidence type="ECO:0000256" key="9">
    <source>
        <dbReference type="SAM" id="Phobius"/>
    </source>
</evidence>
<dbReference type="InterPro" id="IPR004813">
    <property type="entry name" value="OPT"/>
</dbReference>
<keyword evidence="3" id="KW-0813">Transport</keyword>
<organism evidence="10 11">
    <name type="scientific">Handroanthus impetiginosus</name>
    <dbReference type="NCBI Taxonomy" id="429701"/>
    <lineage>
        <taxon>Eukaryota</taxon>
        <taxon>Viridiplantae</taxon>
        <taxon>Streptophyta</taxon>
        <taxon>Embryophyta</taxon>
        <taxon>Tracheophyta</taxon>
        <taxon>Spermatophyta</taxon>
        <taxon>Magnoliopsida</taxon>
        <taxon>eudicotyledons</taxon>
        <taxon>Gunneridae</taxon>
        <taxon>Pentapetalae</taxon>
        <taxon>asterids</taxon>
        <taxon>lamiids</taxon>
        <taxon>Lamiales</taxon>
        <taxon>Bignoniaceae</taxon>
        <taxon>Crescentiina</taxon>
        <taxon>Tabebuia alliance</taxon>
        <taxon>Handroanthus</taxon>
    </lineage>
</organism>
<evidence type="ECO:0000256" key="4">
    <source>
        <dbReference type="ARBA" id="ARBA00022692"/>
    </source>
</evidence>
<name>A0A2G9GCY9_9LAMI</name>
<dbReference type="InterPro" id="IPR004648">
    <property type="entry name" value="Oligpept_transpt"/>
</dbReference>
<keyword evidence="4 9" id="KW-0812">Transmembrane</keyword>
<dbReference type="OrthoDB" id="1305136at2759"/>
<comment type="subcellular location">
    <subcellularLocation>
        <location evidence="1">Membrane</location>
        <topology evidence="1">Multi-pass membrane protein</topology>
    </subcellularLocation>
</comment>
<dbReference type="PANTHER" id="PTHR22601">
    <property type="entry name" value="ISP4 LIKE PROTEIN"/>
    <property type="match status" value="1"/>
</dbReference>
<dbReference type="Proteomes" id="UP000231279">
    <property type="component" value="Unassembled WGS sequence"/>
</dbReference>
<feature type="transmembrane region" description="Helical" evidence="9">
    <location>
        <begin position="136"/>
        <end position="157"/>
    </location>
</feature>
<evidence type="ECO:0000256" key="6">
    <source>
        <dbReference type="ARBA" id="ARBA00022927"/>
    </source>
</evidence>
<accession>A0A2G9GCY9</accession>
<evidence type="ECO:0008006" key="12">
    <source>
        <dbReference type="Google" id="ProtNLM"/>
    </source>
</evidence>
<keyword evidence="5" id="KW-0571">Peptide transport</keyword>
<dbReference type="EMBL" id="NKXS01005619">
    <property type="protein sequence ID" value="PIN03158.1"/>
    <property type="molecule type" value="Genomic_DNA"/>
</dbReference>
<evidence type="ECO:0000313" key="10">
    <source>
        <dbReference type="EMBL" id="PIN03158.1"/>
    </source>
</evidence>
<dbReference type="GO" id="GO:0015031">
    <property type="term" value="P:protein transport"/>
    <property type="evidence" value="ECO:0007669"/>
    <property type="project" value="UniProtKB-KW"/>
</dbReference>
<evidence type="ECO:0000256" key="5">
    <source>
        <dbReference type="ARBA" id="ARBA00022856"/>
    </source>
</evidence>
<keyword evidence="11" id="KW-1185">Reference proteome</keyword>
<keyword evidence="8 9" id="KW-0472">Membrane</keyword>
<feature type="transmembrane region" description="Helical" evidence="9">
    <location>
        <begin position="89"/>
        <end position="110"/>
    </location>
</feature>
<evidence type="ECO:0000256" key="3">
    <source>
        <dbReference type="ARBA" id="ARBA00022448"/>
    </source>
</evidence>
<proteinExistence type="inferred from homology"/>
<dbReference type="Pfam" id="PF03169">
    <property type="entry name" value="OPT"/>
    <property type="match status" value="1"/>
</dbReference>
<sequence>MKIHVYTYTFNPLAKLKSIPQMQVPHRRRTTRIAATDAVALPRRHESDGGEEDEQGPVWTFRVMLLGSISFLILLILNKYILNQTGQWILGMASALVVLYPMGYIMEIIIPRRRIYYPVFGFEFSVNPGPFGLREYALISIFANMGAIIGAFTSYSIDWSYV</sequence>